<gene>
    <name evidence="9" type="ORF">JKP88DRAFT_254620</name>
</gene>
<dbReference type="Proteomes" id="UP000664859">
    <property type="component" value="Unassembled WGS sequence"/>
</dbReference>
<evidence type="ECO:0000256" key="6">
    <source>
        <dbReference type="SAM" id="Coils"/>
    </source>
</evidence>
<accession>A0A835Z2R1</accession>
<dbReference type="EMBL" id="JAFCMP010000116">
    <property type="protein sequence ID" value="KAG5185940.1"/>
    <property type="molecule type" value="Genomic_DNA"/>
</dbReference>
<keyword evidence="4 8" id="KW-1133">Transmembrane helix</keyword>
<sequence>MTPRLMTTKVEDEVEAAPSFEIEEAQQQRTGAPGLPSRAAALAVLATVPCVWGTYTPSVKFMESLGPLVQPPGLFFNAACYLVSGAVLATAQLVRSRSRSSNNTSPAASAVQTEALNNAGQIAELTEPDLESDSASTPVRSSVLAQAGAELGGWLFAGSTLQIYGLQYTGASRAAFLVQTTTIIVPLIESLLQRRLVPAKVLVACFTATVGIALMSFGDALPAVLEAAGGGAHGAARAALPALASLQGDLLVGASALFYSMHVIRLAHYAPRVEPIALAASKAAAELVFAALAIAATIASGNAHVFQRPVDSSGYPPIVAWHQRVDSRRFCHRQLSKCQQLTQRLCWRWCYYSVVAFTRRHCTSAQRVHGALSLEEILIFITARNATAVLAYARICQVSRKMSIDFSSKCPELLRHPLVTAVRQTTPSQRTASRSQQQAGHNFDGRNGDHLRVHLDNLIYEKKQLRTEKKQLRNEKKHLRNKEKLLLRIKAMSQPLLPGTGKRKRRGSQGSQDDVEVYDTSQASSTQAVEAAQRLAWSFGKVERPLGVTSTRQVEEFKWTQDQDHEDSIAAVLKELRQQLNLPDTLELIAVTNVEAFAVDAVVDGKRTRINGKTDYIIVLKDAAWCAKLAPRDFMPYVVLIIETKTVEFLRENWDLSQGSAGLQCVAANYKLQQRGIQRPPAGLPVLLTDMNRFVLFSCNGESNVVNQTVYANKAVAYDAIAEMACELGAYIFDRAKRPTAAFGSRQAANRGEAPTGEASCHNGRQASSAGGSAPASPPDSSARGGGADTEAGIGNAAAPLPSEPMSLCELYTSPELAEADMAFAACSVRAAFCPDSKETGEVVLVESVFSALARTLQQRAGMPVSEPEFRAVPKDLVPGLK</sequence>
<feature type="region of interest" description="Disordered" evidence="7">
    <location>
        <begin position="744"/>
        <end position="799"/>
    </location>
</feature>
<dbReference type="GO" id="GO:0005886">
    <property type="term" value="C:plasma membrane"/>
    <property type="evidence" value="ECO:0007669"/>
    <property type="project" value="UniProtKB-SubCell"/>
</dbReference>
<evidence type="ECO:0000256" key="3">
    <source>
        <dbReference type="ARBA" id="ARBA00022692"/>
    </source>
</evidence>
<dbReference type="AlphaFoldDB" id="A0A835Z2R1"/>
<feature type="transmembrane region" description="Helical" evidence="8">
    <location>
        <begin position="39"/>
        <end position="55"/>
    </location>
</feature>
<evidence type="ECO:0000256" key="1">
    <source>
        <dbReference type="ARBA" id="ARBA00004651"/>
    </source>
</evidence>
<feature type="transmembrane region" description="Helical" evidence="8">
    <location>
        <begin position="75"/>
        <end position="94"/>
    </location>
</feature>
<evidence type="ECO:0000256" key="5">
    <source>
        <dbReference type="ARBA" id="ARBA00023136"/>
    </source>
</evidence>
<feature type="region of interest" description="Disordered" evidence="7">
    <location>
        <begin position="423"/>
        <end position="448"/>
    </location>
</feature>
<evidence type="ECO:0000256" key="7">
    <source>
        <dbReference type="SAM" id="MobiDB-lite"/>
    </source>
</evidence>
<evidence type="ECO:0000256" key="4">
    <source>
        <dbReference type="ARBA" id="ARBA00022989"/>
    </source>
</evidence>
<evidence type="ECO:0000313" key="10">
    <source>
        <dbReference type="Proteomes" id="UP000664859"/>
    </source>
</evidence>
<dbReference type="SUPFAM" id="SSF103481">
    <property type="entry name" value="Multidrug resistance efflux transporter EmrE"/>
    <property type="match status" value="1"/>
</dbReference>
<feature type="transmembrane region" description="Helical" evidence="8">
    <location>
        <begin position="238"/>
        <end position="264"/>
    </location>
</feature>
<keyword evidence="10" id="KW-1185">Reference proteome</keyword>
<keyword evidence="6" id="KW-0175">Coiled coil</keyword>
<keyword evidence="2" id="KW-1003">Cell membrane</keyword>
<dbReference type="InterPro" id="IPR037185">
    <property type="entry name" value="EmrE-like"/>
</dbReference>
<evidence type="ECO:0000256" key="8">
    <source>
        <dbReference type="SAM" id="Phobius"/>
    </source>
</evidence>
<evidence type="ECO:0000256" key="2">
    <source>
        <dbReference type="ARBA" id="ARBA00022475"/>
    </source>
</evidence>
<feature type="region of interest" description="Disordered" evidence="7">
    <location>
        <begin position="496"/>
        <end position="522"/>
    </location>
</feature>
<feature type="transmembrane region" description="Helical" evidence="8">
    <location>
        <begin position="201"/>
        <end position="218"/>
    </location>
</feature>
<dbReference type="PANTHER" id="PTHR42920:SF5">
    <property type="entry name" value="EAMA DOMAIN-CONTAINING PROTEIN"/>
    <property type="match status" value="1"/>
</dbReference>
<reference evidence="9" key="1">
    <citation type="submission" date="2021-02" db="EMBL/GenBank/DDBJ databases">
        <title>First Annotated Genome of the Yellow-green Alga Tribonema minus.</title>
        <authorList>
            <person name="Mahan K.M."/>
        </authorList>
    </citation>
    <scope>NUCLEOTIDE SEQUENCE</scope>
    <source>
        <strain evidence="9">UTEX B ZZ1240</strain>
    </source>
</reference>
<dbReference type="PANTHER" id="PTHR42920">
    <property type="entry name" value="OS03G0707200 PROTEIN-RELATED"/>
    <property type="match status" value="1"/>
</dbReference>
<name>A0A835Z2R1_9STRA</name>
<feature type="coiled-coil region" evidence="6">
    <location>
        <begin position="455"/>
        <end position="489"/>
    </location>
</feature>
<keyword evidence="5 8" id="KW-0472">Membrane</keyword>
<comment type="subcellular location">
    <subcellularLocation>
        <location evidence="1">Cell membrane</location>
        <topology evidence="1">Multi-pass membrane protein</topology>
    </subcellularLocation>
</comment>
<dbReference type="OrthoDB" id="2017960at2759"/>
<evidence type="ECO:0000313" key="9">
    <source>
        <dbReference type="EMBL" id="KAG5185940.1"/>
    </source>
</evidence>
<protein>
    <submittedName>
        <fullName evidence="9">Uncharacterized protein</fullName>
    </submittedName>
</protein>
<dbReference type="InterPro" id="IPR051258">
    <property type="entry name" value="Diverse_Substrate_Transporter"/>
</dbReference>
<organism evidence="9 10">
    <name type="scientific">Tribonema minus</name>
    <dbReference type="NCBI Taxonomy" id="303371"/>
    <lineage>
        <taxon>Eukaryota</taxon>
        <taxon>Sar</taxon>
        <taxon>Stramenopiles</taxon>
        <taxon>Ochrophyta</taxon>
        <taxon>PX clade</taxon>
        <taxon>Xanthophyceae</taxon>
        <taxon>Tribonematales</taxon>
        <taxon>Tribonemataceae</taxon>
        <taxon>Tribonema</taxon>
    </lineage>
</organism>
<keyword evidence="3 8" id="KW-0812">Transmembrane</keyword>
<feature type="transmembrane region" description="Helical" evidence="8">
    <location>
        <begin position="276"/>
        <end position="299"/>
    </location>
</feature>
<feature type="compositionally biased region" description="Low complexity" evidence="7">
    <location>
        <begin position="764"/>
        <end position="783"/>
    </location>
</feature>
<proteinExistence type="predicted"/>
<feature type="compositionally biased region" description="Low complexity" evidence="7">
    <location>
        <begin position="423"/>
        <end position="439"/>
    </location>
</feature>
<comment type="caution">
    <text evidence="9">The sequence shown here is derived from an EMBL/GenBank/DDBJ whole genome shotgun (WGS) entry which is preliminary data.</text>
</comment>